<name>A0AA36MM04_9DINO</name>
<comment type="caution">
    <text evidence="2">The sequence shown here is derived from an EMBL/GenBank/DDBJ whole genome shotgun (WGS) entry which is preliminary data.</text>
</comment>
<evidence type="ECO:0000256" key="1">
    <source>
        <dbReference type="SAM" id="MobiDB-lite"/>
    </source>
</evidence>
<protein>
    <submittedName>
        <fullName evidence="2">Uncharacterized protein</fullName>
    </submittedName>
</protein>
<proteinExistence type="predicted"/>
<sequence length="198" mass="21990">MARRGIANYEPSGIQNFNIFWQETLRSSNDGISGIKQAYDLPAKSHFRDVTTTNRELMKPPMEMALCAKPELRAALAEPSGDVGRAGRSSWHYNIQRPLGRKVKLHNMASAKFDGDELPHLAPWGMSSLRCTWGSAASSLRFSSIAPDSRPATEAGTRSRLGTASVRSTPRGFESIFNQSGQSTWAEFTPNIRHPRLW</sequence>
<feature type="region of interest" description="Disordered" evidence="1">
    <location>
        <begin position="146"/>
        <end position="166"/>
    </location>
</feature>
<dbReference type="AlphaFoldDB" id="A0AA36MM04"/>
<reference evidence="2" key="1">
    <citation type="submission" date="2023-08" db="EMBL/GenBank/DDBJ databases">
        <authorList>
            <person name="Chen Y."/>
            <person name="Shah S."/>
            <person name="Dougan E. K."/>
            <person name="Thang M."/>
            <person name="Chan C."/>
        </authorList>
    </citation>
    <scope>NUCLEOTIDE SEQUENCE</scope>
</reference>
<evidence type="ECO:0000313" key="3">
    <source>
        <dbReference type="Proteomes" id="UP001178507"/>
    </source>
</evidence>
<evidence type="ECO:0000313" key="2">
    <source>
        <dbReference type="EMBL" id="CAJ1373035.1"/>
    </source>
</evidence>
<dbReference type="Proteomes" id="UP001178507">
    <property type="component" value="Unassembled WGS sequence"/>
</dbReference>
<organism evidence="2 3">
    <name type="scientific">Effrenium voratum</name>
    <dbReference type="NCBI Taxonomy" id="2562239"/>
    <lineage>
        <taxon>Eukaryota</taxon>
        <taxon>Sar</taxon>
        <taxon>Alveolata</taxon>
        <taxon>Dinophyceae</taxon>
        <taxon>Suessiales</taxon>
        <taxon>Symbiodiniaceae</taxon>
        <taxon>Effrenium</taxon>
    </lineage>
</organism>
<accession>A0AA36MM04</accession>
<dbReference type="EMBL" id="CAUJNA010000171">
    <property type="protein sequence ID" value="CAJ1373035.1"/>
    <property type="molecule type" value="Genomic_DNA"/>
</dbReference>
<keyword evidence="3" id="KW-1185">Reference proteome</keyword>
<gene>
    <name evidence="2" type="ORF">EVOR1521_LOCUS2986</name>
</gene>